<dbReference type="Pfam" id="PF13832">
    <property type="entry name" value="zf-HC5HC2H_2"/>
    <property type="match status" value="1"/>
</dbReference>
<dbReference type="PANTHER" id="PTHR47672">
    <property type="entry name" value="E3 UBIQUITIN-PROTEIN LIGASE SNT2"/>
    <property type="match status" value="1"/>
</dbReference>
<feature type="compositionally biased region" description="Low complexity" evidence="7">
    <location>
        <begin position="194"/>
        <end position="207"/>
    </location>
</feature>
<dbReference type="PROSITE" id="PS51038">
    <property type="entry name" value="BAH"/>
    <property type="match status" value="1"/>
</dbReference>
<keyword evidence="14" id="KW-1185">Reference proteome</keyword>
<evidence type="ECO:0000256" key="2">
    <source>
        <dbReference type="ARBA" id="ARBA00022771"/>
    </source>
</evidence>
<evidence type="ECO:0000313" key="13">
    <source>
        <dbReference type="EMBL" id="ERF70154.1"/>
    </source>
</evidence>
<sequence>MSVQNGNHLGLPVPAAAHLLGSLENGSNLPPGQSPSHESRSDQTNLSPAPDAVMAETSGQSGLTSAPASPPSKSATPDDLEFAAAAPYGTRSRQRTGGSRPNYAEDKDVEMDGEMNGIHIKAIPARKNGSSAESYPAENLSDSTTRRGLSAVNGVPKPASANAQVPRDSLPGMSSFAANPAPITASKKRKQPGSSTTMTATTSHSISARPKGSAETSARFQPETNMMTFDHYGGYLDANRQLKADDGTAISINDHAYFVCEPPGEPYYLARIMQFLHVRSDPKAPVESVRVNWYYRPKDIQRKVQDTRVVFASMHSDTCPLTALRGKCQIHHLSEIPNLDEYRVKKDSFWFDKLFDRYIHRYYEVVPTNKVINVPQHVKKVLDERWKFVLVEIGRGKELTSAVKACKKCAGYAANHDSVDCAVCRNTYHMACVRPVLTKKPARGFAWACAACSRAQERKLEARHTPIIGEAAAEGDEEVPEEDEEDAIARLQVTRASSAAVEERGHPPATAEQIAQAVLWPYRYLGVHSKPEDALDYDDRIYPRASSRLGPRHQANVTVWHGRPVELVKSADIRKKYVKPPSHKKDASKPSKETLALLEADGENRLRRPKWVMDEPPGYVARGEDYPVEVKGKKDREYTAQVIFKMPNESKFTSRGDDDYPDSMGTLSAPEKLVDDYMERVKPIARQYELSEWSTNFLTKAVEKLYEKNYDIEAALSAMKSLHIRNDLKEPDLSKEEIKRFEEGVMKYGSELHNVSRHVGPGVKHSRIVRFYYMWKKTDRGRQIWGNYQGRKSKKESKKLDEVKHKDGNAIKLLDDVADDHDDSAFDTAKAGRKKRGFICKFCSTKTSRQWRRAPATAPGTLVPGDSSSKSSKDKGTWLALALCGRCAYLWRRYAIQFESIEEVSKKIAAAGGRASKRRIDEELMRAIVEAQQESGDTISSSTAAVAASAGVEVPPTIIHIPEPTKKKAKIEKDTPASTPEAVVEKKKVAPEKPPEPAPLKPEPPRVKILPCAVCGLIELPGDDYLSCRDCRLAVHKSCYGIHRDRNPKKWCCDMCSNDRNTMVSTTYECVLCPVKYTPHELMEPPKISHKKKTDREREKERKEKEMVEEAVRLYRQEQEAAGRPANPREALKRTAWNNWMHVICALWTPEIKFGQYELLEPAEGVGFIAPEKYDPICKFCKSSGQYPVVSCHLSTCNAQFHVGCAHQAGAIFGFDVTPVKSSRRDVVTTIKLGEEVGSATAAIWCSHHAVQTIQHSMVEPTDEGISALQLFARNFKHVDESITGTVRRAAQFVSHNTSTTAHAPLLTARRTSAVNGYKSDQPAPNEKVITRSIRGSPADSLPKSADEGVTGASDTAVANTDNATSDRSKECRTCGATTSPKWWLVRRPQHSHTSDKDVNGVQQSTNGVSAPEATYQQLSLGNKPSTAKQTTTFESSSSSSSRNGIIKAEPAASFELDGIMEVDEPEERLYQCHKCHLTRRSPPPAPPSPDAAVRIPKAVQPPSPSAVSQQPIFHQSSDYPTPLNQMHSHPPPHPETSWPRPVETPYRPWPSEPVVTHMRNGPPSSHPSPGRANGLHHVLPPYAHPPPSMTGHSSQHPPLPPPPPRSHPPRHHASSRSSYPPPHYSPPSYPRPTNAHLYSTSPPPPPPPPPSRPDPHVRSPPSSMTMPPRSFQGYPRPPPERESNQGHSYTHSHAHSRSRGHSLDGYGYAPPHGRLATPPPPPREVNMDRDHRPRRDAERDRDRERERERERERDRERERESHRDIERGHDHDRERYEMERDKGHERERDRDRDRDRDRERYERERERQRPPPGASASPSLKNLLS</sequence>
<dbReference type="GeneID" id="19235404"/>
<feature type="compositionally biased region" description="Polar residues" evidence="7">
    <location>
        <begin position="1817"/>
        <end position="1826"/>
    </location>
</feature>
<dbReference type="PROSITE" id="PS51805">
    <property type="entry name" value="EPHD"/>
    <property type="match status" value="1"/>
</dbReference>
<feature type="compositionally biased region" description="Basic and acidic residues" evidence="7">
    <location>
        <begin position="1726"/>
        <end position="1810"/>
    </location>
</feature>
<evidence type="ECO:0000313" key="14">
    <source>
        <dbReference type="Proteomes" id="UP000019373"/>
    </source>
</evidence>
<keyword evidence="4" id="KW-0238">DNA-binding</keyword>
<keyword evidence="1" id="KW-0479">Metal-binding</keyword>
<feature type="region of interest" description="Disordered" evidence="7">
    <location>
        <begin position="966"/>
        <end position="1002"/>
    </location>
</feature>
<feature type="domain" description="BAH" evidence="9">
    <location>
        <begin position="248"/>
        <end position="366"/>
    </location>
</feature>
<dbReference type="eggNOG" id="KOG0955">
    <property type="taxonomic scope" value="Eukaryota"/>
</dbReference>
<dbReference type="InterPro" id="IPR001965">
    <property type="entry name" value="Znf_PHD"/>
</dbReference>
<evidence type="ECO:0000256" key="3">
    <source>
        <dbReference type="ARBA" id="ARBA00022833"/>
    </source>
</evidence>
<proteinExistence type="predicted"/>
<feature type="domain" description="ELM2" evidence="10">
    <location>
        <begin position="545"/>
        <end position="723"/>
    </location>
</feature>
<dbReference type="OrthoDB" id="336088at2759"/>
<feature type="domain" description="PHD-type" evidence="8">
    <location>
        <begin position="1009"/>
        <end position="1059"/>
    </location>
</feature>
<feature type="region of interest" description="Disordered" evidence="7">
    <location>
        <begin position="853"/>
        <end position="873"/>
    </location>
</feature>
<evidence type="ECO:0000259" key="11">
    <source>
        <dbReference type="PROSITE" id="PS51293"/>
    </source>
</evidence>
<evidence type="ECO:0008006" key="15">
    <source>
        <dbReference type="Google" id="ProtNLM"/>
    </source>
</evidence>
<dbReference type="HOGENOM" id="CLU_001514_0_0_1"/>
<feature type="compositionally biased region" description="Basic and acidic residues" evidence="7">
    <location>
        <begin position="966"/>
        <end position="975"/>
    </location>
</feature>
<dbReference type="Pfam" id="PF01426">
    <property type="entry name" value="BAH"/>
    <property type="match status" value="1"/>
</dbReference>
<dbReference type="InterPro" id="IPR000949">
    <property type="entry name" value="ELM2_dom"/>
</dbReference>
<protein>
    <recommendedName>
        <fullName evidence="15">PHD finger and BAH domain protein</fullName>
    </recommendedName>
</protein>
<feature type="compositionally biased region" description="Pro residues" evidence="7">
    <location>
        <begin position="1598"/>
        <end position="1607"/>
    </location>
</feature>
<feature type="region of interest" description="Disordered" evidence="7">
    <location>
        <begin position="1315"/>
        <end position="1373"/>
    </location>
</feature>
<evidence type="ECO:0000256" key="7">
    <source>
        <dbReference type="SAM" id="MobiDB-lite"/>
    </source>
</evidence>
<dbReference type="InterPro" id="IPR029617">
    <property type="entry name" value="Snt2"/>
</dbReference>
<dbReference type="PROSITE" id="PS50016">
    <property type="entry name" value="ZF_PHD_2"/>
    <property type="match status" value="1"/>
</dbReference>
<evidence type="ECO:0000256" key="6">
    <source>
        <dbReference type="PROSITE-ProRule" id="PRU00146"/>
    </source>
</evidence>
<feature type="compositionally biased region" description="Low complexity" evidence="7">
    <location>
        <begin position="64"/>
        <end position="77"/>
    </location>
</feature>
<dbReference type="Gene3D" id="2.30.30.490">
    <property type="match status" value="1"/>
</dbReference>
<evidence type="ECO:0000256" key="4">
    <source>
        <dbReference type="ARBA" id="ARBA00023125"/>
    </source>
</evidence>
<dbReference type="GO" id="GO:0003677">
    <property type="term" value="F:DNA binding"/>
    <property type="evidence" value="ECO:0007669"/>
    <property type="project" value="UniProtKB-KW"/>
</dbReference>
<dbReference type="InterPro" id="IPR019787">
    <property type="entry name" value="Znf_PHD-finger"/>
</dbReference>
<dbReference type="FunFam" id="2.30.30.490:FF:000018">
    <property type="entry name" value="Lid2 complex component snt2"/>
    <property type="match status" value="1"/>
</dbReference>
<feature type="compositionally biased region" description="Low complexity" evidence="7">
    <location>
        <begin position="1660"/>
        <end position="1671"/>
    </location>
</feature>
<feature type="region of interest" description="Disordered" evidence="7">
    <location>
        <begin position="1086"/>
        <end position="1105"/>
    </location>
</feature>
<gene>
    <name evidence="13" type="ORF">EPUS_00341</name>
</gene>
<dbReference type="Gene3D" id="3.30.40.10">
    <property type="entry name" value="Zinc/RING finger domain, C3HC4 (zinc finger)"/>
    <property type="match status" value="3"/>
</dbReference>
<dbReference type="Pfam" id="PF00628">
    <property type="entry name" value="PHD"/>
    <property type="match status" value="1"/>
</dbReference>
<dbReference type="GO" id="GO:0004842">
    <property type="term" value="F:ubiquitin-protein transferase activity"/>
    <property type="evidence" value="ECO:0007669"/>
    <property type="project" value="TreeGrafter"/>
</dbReference>
<feature type="compositionally biased region" description="Polar residues" evidence="7">
    <location>
        <begin position="1421"/>
        <end position="1435"/>
    </location>
</feature>
<dbReference type="SUPFAM" id="SSF57903">
    <property type="entry name" value="FYVE/PHD zinc finger"/>
    <property type="match status" value="2"/>
</dbReference>
<dbReference type="GO" id="GO:0008270">
    <property type="term" value="F:zinc ion binding"/>
    <property type="evidence" value="ECO:0007669"/>
    <property type="project" value="UniProtKB-KW"/>
</dbReference>
<dbReference type="CDD" id="cd15489">
    <property type="entry name" value="PHD_SF"/>
    <property type="match status" value="1"/>
</dbReference>
<dbReference type="RefSeq" id="XP_007804189.1">
    <property type="nucleotide sequence ID" value="XM_007805998.1"/>
</dbReference>
<feature type="domain" description="PHD-type" evidence="12">
    <location>
        <begin position="1115"/>
        <end position="1235"/>
    </location>
</feature>
<evidence type="ECO:0000259" key="10">
    <source>
        <dbReference type="PROSITE" id="PS51156"/>
    </source>
</evidence>
<dbReference type="CDD" id="cd15497">
    <property type="entry name" value="PHD1_Snt2p_like"/>
    <property type="match status" value="1"/>
</dbReference>
<keyword evidence="5" id="KW-0539">Nucleus</keyword>
<dbReference type="GO" id="GO:0048189">
    <property type="term" value="C:Lid2 complex"/>
    <property type="evidence" value="ECO:0007669"/>
    <property type="project" value="TreeGrafter"/>
</dbReference>
<dbReference type="PROSITE" id="PS51156">
    <property type="entry name" value="ELM2"/>
    <property type="match status" value="1"/>
</dbReference>
<feature type="region of interest" description="Disordered" evidence="7">
    <location>
        <begin position="1386"/>
        <end position="1407"/>
    </location>
</feature>
<evidence type="ECO:0000259" key="12">
    <source>
        <dbReference type="PROSITE" id="PS51805"/>
    </source>
</evidence>
<evidence type="ECO:0000259" key="9">
    <source>
        <dbReference type="PROSITE" id="PS51038"/>
    </source>
</evidence>
<feature type="compositionally biased region" description="Pro residues" evidence="7">
    <location>
        <begin position="1620"/>
        <end position="1631"/>
    </location>
</feature>
<dbReference type="InterPro" id="IPR011011">
    <property type="entry name" value="Znf_FYVE_PHD"/>
</dbReference>
<dbReference type="GO" id="GO:0036205">
    <property type="term" value="P:histone catabolic process"/>
    <property type="evidence" value="ECO:0007669"/>
    <property type="project" value="TreeGrafter"/>
</dbReference>
<keyword evidence="2 6" id="KW-0863">Zinc-finger</keyword>
<dbReference type="InterPro" id="IPR043151">
    <property type="entry name" value="BAH_sf"/>
</dbReference>
<feature type="compositionally biased region" description="Basic and acidic residues" evidence="7">
    <location>
        <begin position="1094"/>
        <end position="1105"/>
    </location>
</feature>
<feature type="compositionally biased region" description="Polar residues" evidence="7">
    <location>
        <begin position="24"/>
        <end position="47"/>
    </location>
</feature>
<dbReference type="GO" id="GO:0003682">
    <property type="term" value="F:chromatin binding"/>
    <property type="evidence" value="ECO:0007669"/>
    <property type="project" value="InterPro"/>
</dbReference>
<dbReference type="Pfam" id="PF13831">
    <property type="entry name" value="PHD_2"/>
    <property type="match status" value="1"/>
</dbReference>
<dbReference type="OMA" id="WVMDEPP"/>
<organism evidence="13 14">
    <name type="scientific">Endocarpon pusillum (strain Z07020 / HMAS-L-300199)</name>
    <name type="common">Lichen-forming fungus</name>
    <dbReference type="NCBI Taxonomy" id="1263415"/>
    <lineage>
        <taxon>Eukaryota</taxon>
        <taxon>Fungi</taxon>
        <taxon>Dikarya</taxon>
        <taxon>Ascomycota</taxon>
        <taxon>Pezizomycotina</taxon>
        <taxon>Eurotiomycetes</taxon>
        <taxon>Chaetothyriomycetidae</taxon>
        <taxon>Verrucariales</taxon>
        <taxon>Verrucariaceae</taxon>
        <taxon>Endocarpon</taxon>
    </lineage>
</organism>
<evidence type="ECO:0000256" key="1">
    <source>
        <dbReference type="ARBA" id="ARBA00022723"/>
    </source>
</evidence>
<dbReference type="InterPro" id="IPR009057">
    <property type="entry name" value="Homeodomain-like_sf"/>
</dbReference>
<dbReference type="SMART" id="SM00439">
    <property type="entry name" value="BAH"/>
    <property type="match status" value="1"/>
</dbReference>
<feature type="compositionally biased region" description="Polar residues" evidence="7">
    <location>
        <begin position="1353"/>
        <end position="1364"/>
    </location>
</feature>
<feature type="compositionally biased region" description="Polar residues" evidence="7">
    <location>
        <begin position="1513"/>
        <end position="1528"/>
    </location>
</feature>
<dbReference type="InterPro" id="IPR001025">
    <property type="entry name" value="BAH_dom"/>
</dbReference>
<dbReference type="EMBL" id="KE721353">
    <property type="protein sequence ID" value="ERF70154.1"/>
    <property type="molecule type" value="Genomic_DNA"/>
</dbReference>
<feature type="compositionally biased region" description="Basic residues" evidence="7">
    <location>
        <begin position="1691"/>
        <end position="1701"/>
    </location>
</feature>
<feature type="domain" description="SANT" evidence="11">
    <location>
        <begin position="734"/>
        <end position="780"/>
    </location>
</feature>
<evidence type="ECO:0000259" key="8">
    <source>
        <dbReference type="PROSITE" id="PS50016"/>
    </source>
</evidence>
<feature type="compositionally biased region" description="Low complexity" evidence="7">
    <location>
        <begin position="89"/>
        <end position="100"/>
    </location>
</feature>
<dbReference type="SUPFAM" id="SSF46689">
    <property type="entry name" value="Homeodomain-like"/>
    <property type="match status" value="1"/>
</dbReference>
<dbReference type="FunFam" id="1.10.10.60:FF:000012">
    <property type="entry name" value="Metastasis-associated 1 family, member 3"/>
    <property type="match status" value="1"/>
</dbReference>
<feature type="region of interest" description="Disordered" evidence="7">
    <location>
        <begin position="122"/>
        <end position="222"/>
    </location>
</feature>
<feature type="region of interest" description="Disordered" evidence="7">
    <location>
        <begin position="1421"/>
        <end position="1445"/>
    </location>
</feature>
<accession>U1HME1</accession>
<dbReference type="Gene3D" id="1.10.10.60">
    <property type="entry name" value="Homeodomain-like"/>
    <property type="match status" value="1"/>
</dbReference>
<dbReference type="Proteomes" id="UP000019373">
    <property type="component" value="Unassembled WGS sequence"/>
</dbReference>
<dbReference type="SMART" id="SM00249">
    <property type="entry name" value="PHD"/>
    <property type="match status" value="3"/>
</dbReference>
<evidence type="ECO:0000256" key="5">
    <source>
        <dbReference type="ARBA" id="ARBA00023242"/>
    </source>
</evidence>
<dbReference type="InterPro" id="IPR034732">
    <property type="entry name" value="EPHD"/>
</dbReference>
<feature type="compositionally biased region" description="Pro residues" evidence="7">
    <location>
        <begin position="1642"/>
        <end position="1653"/>
    </location>
</feature>
<keyword evidence="3" id="KW-0862">Zinc</keyword>
<dbReference type="InterPro" id="IPR017884">
    <property type="entry name" value="SANT_dom"/>
</dbReference>
<feature type="region of interest" description="Disordered" evidence="7">
    <location>
        <begin position="21"/>
        <end position="108"/>
    </location>
</feature>
<feature type="region of interest" description="Disordered" evidence="7">
    <location>
        <begin position="1480"/>
        <end position="1826"/>
    </location>
</feature>
<dbReference type="PANTHER" id="PTHR47672:SF1">
    <property type="entry name" value="E3 UBIQUITIN-PROTEIN LIGASE SNT2"/>
    <property type="match status" value="1"/>
</dbReference>
<feature type="compositionally biased region" description="Basic and acidic residues" evidence="7">
    <location>
        <begin position="983"/>
        <end position="995"/>
    </location>
</feature>
<dbReference type="PROSITE" id="PS51293">
    <property type="entry name" value="SANT"/>
    <property type="match status" value="1"/>
</dbReference>
<reference evidence="14" key="1">
    <citation type="journal article" date="2014" name="BMC Genomics">
        <title>Genome characteristics reveal the impact of lichenization on lichen-forming fungus Endocarpon pusillum Hedwig (Verrucariales, Ascomycota).</title>
        <authorList>
            <person name="Wang Y.-Y."/>
            <person name="Liu B."/>
            <person name="Zhang X.-Y."/>
            <person name="Zhou Q.-M."/>
            <person name="Zhang T."/>
            <person name="Li H."/>
            <person name="Yu Y.-F."/>
            <person name="Zhang X.-L."/>
            <person name="Hao X.-Y."/>
            <person name="Wang M."/>
            <person name="Wang L."/>
            <person name="Wei J.-C."/>
        </authorList>
    </citation>
    <scope>NUCLEOTIDE SEQUENCE [LARGE SCALE GENOMIC DNA]</scope>
    <source>
        <strain evidence="14">Z07020 / HMAS-L-300199</strain>
    </source>
</reference>
<name>U1HME1_ENDPU</name>
<dbReference type="InterPro" id="IPR013083">
    <property type="entry name" value="Znf_RING/FYVE/PHD"/>
</dbReference>